<evidence type="ECO:0000313" key="1">
    <source>
        <dbReference type="EMBL" id="MFC4770150.1"/>
    </source>
</evidence>
<keyword evidence="2" id="KW-1185">Reference proteome</keyword>
<dbReference type="RefSeq" id="WP_380029452.1">
    <property type="nucleotide sequence ID" value="NZ_JBHSHC010000154.1"/>
</dbReference>
<organism evidence="1 2">
    <name type="scientific">Effusibacillus consociatus</name>
    <dbReference type="NCBI Taxonomy" id="1117041"/>
    <lineage>
        <taxon>Bacteria</taxon>
        <taxon>Bacillati</taxon>
        <taxon>Bacillota</taxon>
        <taxon>Bacilli</taxon>
        <taxon>Bacillales</taxon>
        <taxon>Alicyclobacillaceae</taxon>
        <taxon>Effusibacillus</taxon>
    </lineage>
</organism>
<dbReference type="EMBL" id="JBHSHC010000154">
    <property type="protein sequence ID" value="MFC4770150.1"/>
    <property type="molecule type" value="Genomic_DNA"/>
</dbReference>
<reference evidence="2" key="1">
    <citation type="journal article" date="2019" name="Int. J. Syst. Evol. Microbiol.">
        <title>The Global Catalogue of Microorganisms (GCM) 10K type strain sequencing project: providing services to taxonomists for standard genome sequencing and annotation.</title>
        <authorList>
            <consortium name="The Broad Institute Genomics Platform"/>
            <consortium name="The Broad Institute Genome Sequencing Center for Infectious Disease"/>
            <person name="Wu L."/>
            <person name="Ma J."/>
        </authorList>
    </citation>
    <scope>NUCLEOTIDE SEQUENCE [LARGE SCALE GENOMIC DNA]</scope>
    <source>
        <strain evidence="2">WYCCWR 12678</strain>
    </source>
</reference>
<protein>
    <submittedName>
        <fullName evidence="1">Uncharacterized protein</fullName>
    </submittedName>
</protein>
<accession>A0ABV9QBZ4</accession>
<evidence type="ECO:0000313" key="2">
    <source>
        <dbReference type="Proteomes" id="UP001596002"/>
    </source>
</evidence>
<name>A0ABV9QBZ4_9BACL</name>
<dbReference type="Proteomes" id="UP001596002">
    <property type="component" value="Unassembled WGS sequence"/>
</dbReference>
<sequence>MGLLSDQTKEELLSALKGKQSGLFVINGKLVSVEVENFETNEEDLQDIDSAEEIEDYPELKASLQRYLDHPDMKRYSASELKEKRSEKRK</sequence>
<gene>
    <name evidence="1" type="ORF">ACFO8Q_23005</name>
</gene>
<proteinExistence type="predicted"/>
<comment type="caution">
    <text evidence="1">The sequence shown here is derived from an EMBL/GenBank/DDBJ whole genome shotgun (WGS) entry which is preliminary data.</text>
</comment>